<dbReference type="OrthoDB" id="48064at2759"/>
<accession>A0A9N8E8F0</accession>
<name>A0A9N8E8F0_9STRA</name>
<evidence type="ECO:0000313" key="1">
    <source>
        <dbReference type="EMBL" id="CAB9515724.1"/>
    </source>
</evidence>
<comment type="caution">
    <text evidence="1">The sequence shown here is derived from an EMBL/GenBank/DDBJ whole genome shotgun (WGS) entry which is preliminary data.</text>
</comment>
<keyword evidence="2" id="KW-1185">Reference proteome</keyword>
<dbReference type="Proteomes" id="UP001153069">
    <property type="component" value="Unassembled WGS sequence"/>
</dbReference>
<gene>
    <name evidence="1" type="ORF">SEMRO_734_G194700.1</name>
</gene>
<dbReference type="AlphaFoldDB" id="A0A9N8E8F0"/>
<sequence length="404" mass="45764">MSTPRMIRLCRRRGVWLPRRQLSSINVRHQQPQWTPPPPPTSPAIVSTNPVALPFLHSRKKLAPACLDPSELKDHTDKILQTAVGDLIPFPRHHGTLDRSTTDEGAWTIGENSVQQVEYLMRGHAAQIPGTLWQGWSNSGNGDTSGSSSDPLTCLEAMDALLERMAEEGTYYMQEDGVYDDDDDDLMLDFASPGATVNMYDIFLDSLAVTAEQVGDPRQFSARKASNLLTARHAFDVFELLYQRHSLDGGEESNDNKFTLPTQISYNAVLRTVANLHFDGQSEVHRDLALMVAFSTDNAMQQSKTLERNSATFAYLLQVIAKYIPACEFRGNVAHALWMQAKSSGVYNDQVMDAYFQAHEPSNSARHDEWLEKNLKGFDWRTEVPQRWRRRVQKYRMVPKQTTY</sequence>
<organism evidence="1 2">
    <name type="scientific">Seminavis robusta</name>
    <dbReference type="NCBI Taxonomy" id="568900"/>
    <lineage>
        <taxon>Eukaryota</taxon>
        <taxon>Sar</taxon>
        <taxon>Stramenopiles</taxon>
        <taxon>Ochrophyta</taxon>
        <taxon>Bacillariophyta</taxon>
        <taxon>Bacillariophyceae</taxon>
        <taxon>Bacillariophycidae</taxon>
        <taxon>Naviculales</taxon>
        <taxon>Naviculaceae</taxon>
        <taxon>Seminavis</taxon>
    </lineage>
</organism>
<protein>
    <submittedName>
        <fullName evidence="1">Uncharacterized protein</fullName>
    </submittedName>
</protein>
<reference evidence="1" key="1">
    <citation type="submission" date="2020-06" db="EMBL/GenBank/DDBJ databases">
        <authorList>
            <consortium name="Plant Systems Biology data submission"/>
        </authorList>
    </citation>
    <scope>NUCLEOTIDE SEQUENCE</scope>
    <source>
        <strain evidence="1">D6</strain>
    </source>
</reference>
<dbReference type="EMBL" id="CAICTM010000733">
    <property type="protein sequence ID" value="CAB9515724.1"/>
    <property type="molecule type" value="Genomic_DNA"/>
</dbReference>
<proteinExistence type="predicted"/>
<evidence type="ECO:0000313" key="2">
    <source>
        <dbReference type="Proteomes" id="UP001153069"/>
    </source>
</evidence>